<keyword evidence="1" id="KW-1133">Transmembrane helix</keyword>
<reference evidence="2" key="2">
    <citation type="submission" date="2015-06" db="UniProtKB">
        <authorList>
            <consortium name="EnsemblPlants"/>
        </authorList>
    </citation>
    <scope>IDENTIFICATION</scope>
    <source>
        <strain evidence="2">DM1-3 516 R44</strain>
    </source>
</reference>
<keyword evidence="1" id="KW-0812">Transmembrane</keyword>
<dbReference type="AlphaFoldDB" id="M1BF87"/>
<feature type="transmembrane region" description="Helical" evidence="1">
    <location>
        <begin position="12"/>
        <end position="29"/>
    </location>
</feature>
<dbReference type="Gramene" id="PGSC0003DMT400043825">
    <property type="protein sequence ID" value="PGSC0003DMT400043825"/>
    <property type="gene ID" value="PGSC0003DMG400017007"/>
</dbReference>
<dbReference type="Proteomes" id="UP000011115">
    <property type="component" value="Unassembled WGS sequence"/>
</dbReference>
<sequence length="65" mass="7538">MSLGYAPIPTSFSPVGSSINVLLIFRFLVQLEPFHFVSASMKMRVFTWCPLCDFTTLIKFTFRNW</sequence>
<protein>
    <submittedName>
        <fullName evidence="2">MAR-binding protein</fullName>
    </submittedName>
</protein>
<keyword evidence="1" id="KW-0472">Membrane</keyword>
<proteinExistence type="predicted"/>
<evidence type="ECO:0000313" key="2">
    <source>
        <dbReference type="EnsemblPlants" id="PGSC0003DMT400043824"/>
    </source>
</evidence>
<organism evidence="2 3">
    <name type="scientific">Solanum tuberosum</name>
    <name type="common">Potato</name>
    <dbReference type="NCBI Taxonomy" id="4113"/>
    <lineage>
        <taxon>Eukaryota</taxon>
        <taxon>Viridiplantae</taxon>
        <taxon>Streptophyta</taxon>
        <taxon>Embryophyta</taxon>
        <taxon>Tracheophyta</taxon>
        <taxon>Spermatophyta</taxon>
        <taxon>Magnoliopsida</taxon>
        <taxon>eudicotyledons</taxon>
        <taxon>Gunneridae</taxon>
        <taxon>Pentapetalae</taxon>
        <taxon>asterids</taxon>
        <taxon>lamiids</taxon>
        <taxon>Solanales</taxon>
        <taxon>Solanaceae</taxon>
        <taxon>Solanoideae</taxon>
        <taxon>Solaneae</taxon>
        <taxon>Solanum</taxon>
    </lineage>
</organism>
<accession>M1BF87</accession>
<evidence type="ECO:0000256" key="1">
    <source>
        <dbReference type="SAM" id="Phobius"/>
    </source>
</evidence>
<dbReference type="HOGENOM" id="CLU_2854085_0_0_1"/>
<dbReference type="ExpressionAtlas" id="M1BF87">
    <property type="expression patterns" value="baseline and differential"/>
</dbReference>
<dbReference type="EnsemblPlants" id="PGSC0003DMT400043824">
    <property type="protein sequence ID" value="PGSC0003DMT400043824"/>
    <property type="gene ID" value="PGSC0003DMG400017007"/>
</dbReference>
<reference evidence="3" key="1">
    <citation type="journal article" date="2011" name="Nature">
        <title>Genome sequence and analysis of the tuber crop potato.</title>
        <authorList>
            <consortium name="The Potato Genome Sequencing Consortium"/>
        </authorList>
    </citation>
    <scope>NUCLEOTIDE SEQUENCE [LARGE SCALE GENOMIC DNA]</scope>
    <source>
        <strain evidence="3">cv. DM1-3 516 R44</strain>
    </source>
</reference>
<dbReference type="EnsemblPlants" id="PGSC0003DMT400043825">
    <property type="protein sequence ID" value="PGSC0003DMT400043825"/>
    <property type="gene ID" value="PGSC0003DMG400017007"/>
</dbReference>
<name>M1BF87_SOLTU</name>
<evidence type="ECO:0000313" key="3">
    <source>
        <dbReference type="Proteomes" id="UP000011115"/>
    </source>
</evidence>
<keyword evidence="3" id="KW-1185">Reference proteome</keyword>
<dbReference type="Gramene" id="PGSC0003DMT400043824">
    <property type="protein sequence ID" value="PGSC0003DMT400043824"/>
    <property type="gene ID" value="PGSC0003DMG400017007"/>
</dbReference>